<evidence type="ECO:0000313" key="1">
    <source>
        <dbReference type="EMBL" id="KAK8537925.1"/>
    </source>
</evidence>
<gene>
    <name evidence="1" type="ORF">V6N12_044066</name>
</gene>
<comment type="caution">
    <text evidence="1">The sequence shown here is derived from an EMBL/GenBank/DDBJ whole genome shotgun (WGS) entry which is preliminary data.</text>
</comment>
<dbReference type="Proteomes" id="UP001472677">
    <property type="component" value="Unassembled WGS sequence"/>
</dbReference>
<dbReference type="EMBL" id="JBBPBM010000028">
    <property type="protein sequence ID" value="KAK8537925.1"/>
    <property type="molecule type" value="Genomic_DNA"/>
</dbReference>
<evidence type="ECO:0000313" key="2">
    <source>
        <dbReference type="Proteomes" id="UP001472677"/>
    </source>
</evidence>
<proteinExistence type="predicted"/>
<accession>A0ABR2DG66</accession>
<sequence>MGNCMMKTFRSRQHVEEEEIEEICEDAEKENERGKGIIKVKILLTKEEMELFLVKLKNTNTWSGGRMSL</sequence>
<keyword evidence="2" id="KW-1185">Reference proteome</keyword>
<protein>
    <submittedName>
        <fullName evidence="1">Uncharacterized protein</fullName>
    </submittedName>
</protein>
<organism evidence="1 2">
    <name type="scientific">Hibiscus sabdariffa</name>
    <name type="common">roselle</name>
    <dbReference type="NCBI Taxonomy" id="183260"/>
    <lineage>
        <taxon>Eukaryota</taxon>
        <taxon>Viridiplantae</taxon>
        <taxon>Streptophyta</taxon>
        <taxon>Embryophyta</taxon>
        <taxon>Tracheophyta</taxon>
        <taxon>Spermatophyta</taxon>
        <taxon>Magnoliopsida</taxon>
        <taxon>eudicotyledons</taxon>
        <taxon>Gunneridae</taxon>
        <taxon>Pentapetalae</taxon>
        <taxon>rosids</taxon>
        <taxon>malvids</taxon>
        <taxon>Malvales</taxon>
        <taxon>Malvaceae</taxon>
        <taxon>Malvoideae</taxon>
        <taxon>Hibiscus</taxon>
    </lineage>
</organism>
<reference evidence="1 2" key="1">
    <citation type="journal article" date="2024" name="G3 (Bethesda)">
        <title>Genome assembly of Hibiscus sabdariffa L. provides insights into metabolisms of medicinal natural products.</title>
        <authorList>
            <person name="Kim T."/>
        </authorList>
    </citation>
    <scope>NUCLEOTIDE SEQUENCE [LARGE SCALE GENOMIC DNA]</scope>
    <source>
        <strain evidence="1">TK-2024</strain>
        <tissue evidence="1">Old leaves</tissue>
    </source>
</reference>
<name>A0ABR2DG66_9ROSI</name>